<evidence type="ECO:0000259" key="16">
    <source>
        <dbReference type="Pfam" id="PF07715"/>
    </source>
</evidence>
<sequence>MEKSLLVPVLLASGLSAAAAPISAQQDPHTGDRAILEELVVTARKREQNLQDVAVSVSLLSGKTLAEAQLKNAAELATLLPTLNLQASSGPSTASFNIRGIGTQTFSPGVDPSVSTMVDGVVLGRSGMAFLDLADIERVEVLRGPQGTLYGKNASGGVVHIITRDPTPEFSGTIAGTAIEDNEYRIDGTVSGPVSDTLGYRLTGSKVDDDGWAKNVYNGNKINDQDSYTIRGKLLWQPDEDLEFLLAGDYHENDCNCLALSVREILAGPSQNRLLQEQLPLVPSDDQQDVNNDESTKNHTKSGGLSLSANWNIEDYLLTSISAYRDWDNKSIVDFDRGPTNPLALSFPSIPRTEQDQVSQEIRVQSPVSDWGSYILGAYYFEQDIDTSSSTATSLIIPATRIASTHVEARNASIFGEVNVNISQQWQLILGGRYSYDELKYRTQAVGSDGILFPPPGRSRNSLDETDFSPKVVVQWDFNEQAMAYASYVSGYKGPAFDTSLVADGSVVKPETSDAWELGLKSRWLDDRLLLNIAAFYAEYDDFQAETSLDNNPDDLLPGSPVLVNAGEVSTKGVEIEFIAQPADSWTISGGLAYTDGTIEDYEEGNCSGGQIARNECPDGYQDLSGGRLPQTPKWKFNLNTNYRIGLQKVPLDLTLGANLRMQDDVLYGLSQDPYTEQDGYTILDISAALSGRDKGYRFTAFVKNVFDTHYAALIFANSADLQPNAYIQLVPKYASRTAGVELRYDF</sequence>
<keyword evidence="10 11" id="KW-0998">Cell outer membrane</keyword>
<keyword evidence="8 12" id="KW-0798">TonB box</keyword>
<accession>A0ABT3T545</accession>
<evidence type="ECO:0000259" key="15">
    <source>
        <dbReference type="Pfam" id="PF00593"/>
    </source>
</evidence>
<keyword evidence="6" id="KW-0408">Iron</keyword>
<evidence type="ECO:0000256" key="9">
    <source>
        <dbReference type="ARBA" id="ARBA00023136"/>
    </source>
</evidence>
<evidence type="ECO:0000256" key="8">
    <source>
        <dbReference type="ARBA" id="ARBA00023077"/>
    </source>
</evidence>
<evidence type="ECO:0000256" key="11">
    <source>
        <dbReference type="PROSITE-ProRule" id="PRU01360"/>
    </source>
</evidence>
<evidence type="ECO:0000256" key="6">
    <source>
        <dbReference type="ARBA" id="ARBA00023004"/>
    </source>
</evidence>
<keyword evidence="18" id="KW-1185">Reference proteome</keyword>
<dbReference type="PANTHER" id="PTHR32552">
    <property type="entry name" value="FERRICHROME IRON RECEPTOR-RELATED"/>
    <property type="match status" value="1"/>
</dbReference>
<comment type="similarity">
    <text evidence="11 12">Belongs to the TonB-dependent receptor family.</text>
</comment>
<dbReference type="SUPFAM" id="SSF56935">
    <property type="entry name" value="Porins"/>
    <property type="match status" value="1"/>
</dbReference>
<reference evidence="17" key="1">
    <citation type="submission" date="2019-02" db="EMBL/GenBank/DDBJ databases">
        <authorList>
            <person name="Li S.-H."/>
        </authorList>
    </citation>
    <scope>NUCLEOTIDE SEQUENCE</scope>
    <source>
        <strain evidence="17">IMCC11814</strain>
    </source>
</reference>
<dbReference type="Proteomes" id="UP001143304">
    <property type="component" value="Unassembled WGS sequence"/>
</dbReference>
<keyword evidence="17" id="KW-0675">Receptor</keyword>
<evidence type="ECO:0000256" key="5">
    <source>
        <dbReference type="ARBA" id="ARBA00022692"/>
    </source>
</evidence>
<dbReference type="Pfam" id="PF07715">
    <property type="entry name" value="Plug"/>
    <property type="match status" value="1"/>
</dbReference>
<dbReference type="PROSITE" id="PS52016">
    <property type="entry name" value="TONB_DEPENDENT_REC_3"/>
    <property type="match status" value="1"/>
</dbReference>
<organism evidence="17 18">
    <name type="scientific">Candidatus Marimicrobium litorale</name>
    <dbReference type="NCBI Taxonomy" id="2518991"/>
    <lineage>
        <taxon>Bacteria</taxon>
        <taxon>Pseudomonadati</taxon>
        <taxon>Pseudomonadota</taxon>
        <taxon>Gammaproteobacteria</taxon>
        <taxon>Cellvibrionales</taxon>
        <taxon>Halieaceae</taxon>
        <taxon>Marimicrobium</taxon>
    </lineage>
</organism>
<dbReference type="EMBL" id="SHNO01000001">
    <property type="protein sequence ID" value="MCX2976940.1"/>
    <property type="molecule type" value="Genomic_DNA"/>
</dbReference>
<feature type="signal peptide" evidence="14">
    <location>
        <begin position="1"/>
        <end position="19"/>
    </location>
</feature>
<keyword evidence="4" id="KW-0410">Iron transport</keyword>
<proteinExistence type="inferred from homology"/>
<protein>
    <submittedName>
        <fullName evidence="17">TonB-dependent receptor</fullName>
    </submittedName>
</protein>
<keyword evidence="14" id="KW-0732">Signal</keyword>
<evidence type="ECO:0000256" key="2">
    <source>
        <dbReference type="ARBA" id="ARBA00022448"/>
    </source>
</evidence>
<keyword evidence="9 11" id="KW-0472">Membrane</keyword>
<feature type="domain" description="TonB-dependent receptor-like beta-barrel" evidence="15">
    <location>
        <begin position="290"/>
        <end position="706"/>
    </location>
</feature>
<feature type="chain" id="PRO_5046075243" evidence="14">
    <location>
        <begin position="20"/>
        <end position="747"/>
    </location>
</feature>
<dbReference type="InterPro" id="IPR039426">
    <property type="entry name" value="TonB-dep_rcpt-like"/>
</dbReference>
<dbReference type="Gene3D" id="2.40.170.20">
    <property type="entry name" value="TonB-dependent receptor, beta-barrel domain"/>
    <property type="match status" value="1"/>
</dbReference>
<evidence type="ECO:0000256" key="4">
    <source>
        <dbReference type="ARBA" id="ARBA00022496"/>
    </source>
</evidence>
<evidence type="ECO:0000256" key="12">
    <source>
        <dbReference type="RuleBase" id="RU003357"/>
    </source>
</evidence>
<evidence type="ECO:0000256" key="7">
    <source>
        <dbReference type="ARBA" id="ARBA00023065"/>
    </source>
</evidence>
<feature type="region of interest" description="Disordered" evidence="13">
    <location>
        <begin position="283"/>
        <end position="302"/>
    </location>
</feature>
<evidence type="ECO:0000256" key="14">
    <source>
        <dbReference type="SAM" id="SignalP"/>
    </source>
</evidence>
<feature type="domain" description="TonB-dependent receptor plug" evidence="16">
    <location>
        <begin position="50"/>
        <end position="158"/>
    </location>
</feature>
<evidence type="ECO:0000256" key="10">
    <source>
        <dbReference type="ARBA" id="ARBA00023237"/>
    </source>
</evidence>
<evidence type="ECO:0000313" key="17">
    <source>
        <dbReference type="EMBL" id="MCX2976940.1"/>
    </source>
</evidence>
<dbReference type="InterPro" id="IPR000531">
    <property type="entry name" value="Beta-barrel_TonB"/>
</dbReference>
<dbReference type="CDD" id="cd01347">
    <property type="entry name" value="ligand_gated_channel"/>
    <property type="match status" value="1"/>
</dbReference>
<comment type="caution">
    <text evidence="17">The sequence shown here is derived from an EMBL/GenBank/DDBJ whole genome shotgun (WGS) entry which is preliminary data.</text>
</comment>
<keyword evidence="7" id="KW-0406">Ion transport</keyword>
<evidence type="ECO:0000313" key="18">
    <source>
        <dbReference type="Proteomes" id="UP001143304"/>
    </source>
</evidence>
<comment type="subcellular location">
    <subcellularLocation>
        <location evidence="1 11">Cell outer membrane</location>
        <topology evidence="1 11">Multi-pass membrane protein</topology>
    </subcellularLocation>
</comment>
<gene>
    <name evidence="17" type="ORF">EYC82_06195</name>
</gene>
<keyword evidence="2 11" id="KW-0813">Transport</keyword>
<name>A0ABT3T545_9GAMM</name>
<dbReference type="InterPro" id="IPR036942">
    <property type="entry name" value="Beta-barrel_TonB_sf"/>
</dbReference>
<evidence type="ECO:0000256" key="13">
    <source>
        <dbReference type="SAM" id="MobiDB-lite"/>
    </source>
</evidence>
<keyword evidence="5 11" id="KW-0812">Transmembrane</keyword>
<dbReference type="RefSeq" id="WP_279248682.1">
    <property type="nucleotide sequence ID" value="NZ_SHNO01000001.1"/>
</dbReference>
<dbReference type="Pfam" id="PF00593">
    <property type="entry name" value="TonB_dep_Rec_b-barrel"/>
    <property type="match status" value="1"/>
</dbReference>
<evidence type="ECO:0000256" key="3">
    <source>
        <dbReference type="ARBA" id="ARBA00022452"/>
    </source>
</evidence>
<keyword evidence="3 11" id="KW-1134">Transmembrane beta strand</keyword>
<dbReference type="InterPro" id="IPR012910">
    <property type="entry name" value="Plug_dom"/>
</dbReference>
<dbReference type="PANTHER" id="PTHR32552:SF81">
    <property type="entry name" value="TONB-DEPENDENT OUTER MEMBRANE RECEPTOR"/>
    <property type="match status" value="1"/>
</dbReference>
<evidence type="ECO:0000256" key="1">
    <source>
        <dbReference type="ARBA" id="ARBA00004571"/>
    </source>
</evidence>